<sequence length="216" mass="23134">MQTLRSAFLIGAGLIAAAGLASQALAQQQTRQPAIRHQMTVRLPDGTLEVIRYSGDQPPAVEFRGASDPTSYTVTAFDPFDDASPFAEMQRISAEMDRETAAMFNNAQFLAQWPAGADSVMKVDLSRLPKGAQGYTMISTTSSKGTCTRFMEYISSGSDKPQVRTSSSGNCNALQSPAAKRAHAIAPPPLSKHQSSGVIEASYRPNSKTIRTAGLF</sequence>
<evidence type="ECO:0000313" key="2">
    <source>
        <dbReference type="EMBL" id="NEI71853.1"/>
    </source>
</evidence>
<gene>
    <name evidence="2" type="ORF">GR212_19905</name>
</gene>
<evidence type="ECO:0008006" key="4">
    <source>
        <dbReference type="Google" id="ProtNLM"/>
    </source>
</evidence>
<feature type="chain" id="PRO_5026748499" description="DUF4412 domain-containing protein" evidence="1">
    <location>
        <begin position="27"/>
        <end position="216"/>
    </location>
</feature>
<dbReference type="AlphaFoldDB" id="A0A6L9U7D6"/>
<dbReference type="RefSeq" id="WP_163988592.1">
    <property type="nucleotide sequence ID" value="NZ_WUEY01000009.1"/>
</dbReference>
<evidence type="ECO:0000256" key="1">
    <source>
        <dbReference type="SAM" id="SignalP"/>
    </source>
</evidence>
<accession>A0A6L9U7D6</accession>
<evidence type="ECO:0000313" key="3">
    <source>
        <dbReference type="Proteomes" id="UP000483035"/>
    </source>
</evidence>
<reference evidence="2 3" key="1">
    <citation type="submission" date="2019-12" db="EMBL/GenBank/DDBJ databases">
        <title>Rhizobium genotypes associated with high levels of biological nitrogen fixation by grain legumes in a temperate-maritime cropping system.</title>
        <authorList>
            <person name="Maluk M."/>
            <person name="Francesc Ferrando Molina F."/>
            <person name="Lopez Del Egido L."/>
            <person name="Lafos M."/>
            <person name="Langarica-Fuentes A."/>
            <person name="Gebre Yohannes G."/>
            <person name="Young M.W."/>
            <person name="Martin P."/>
            <person name="Gantlett R."/>
            <person name="Kenicer G."/>
            <person name="Hawes C."/>
            <person name="Begg G.S."/>
            <person name="Quilliam R.S."/>
            <person name="Squire G.R."/>
            <person name="Poole P.S."/>
            <person name="Young P.W."/>
            <person name="Iannetta P.M."/>
            <person name="James E.K."/>
        </authorList>
    </citation>
    <scope>NUCLEOTIDE SEQUENCE [LARGE SCALE GENOMIC DNA]</scope>
    <source>
        <strain evidence="2 3">JHI1118</strain>
    </source>
</reference>
<keyword evidence="1" id="KW-0732">Signal</keyword>
<organism evidence="2 3">
    <name type="scientific">Rhizobium lusitanum</name>
    <dbReference type="NCBI Taxonomy" id="293958"/>
    <lineage>
        <taxon>Bacteria</taxon>
        <taxon>Pseudomonadati</taxon>
        <taxon>Pseudomonadota</taxon>
        <taxon>Alphaproteobacteria</taxon>
        <taxon>Hyphomicrobiales</taxon>
        <taxon>Rhizobiaceae</taxon>
        <taxon>Rhizobium/Agrobacterium group</taxon>
        <taxon>Rhizobium</taxon>
    </lineage>
</organism>
<dbReference type="Proteomes" id="UP000483035">
    <property type="component" value="Unassembled WGS sequence"/>
</dbReference>
<proteinExistence type="predicted"/>
<name>A0A6L9U7D6_9HYPH</name>
<feature type="signal peptide" evidence="1">
    <location>
        <begin position="1"/>
        <end position="26"/>
    </location>
</feature>
<dbReference type="EMBL" id="WUEY01000009">
    <property type="protein sequence ID" value="NEI71853.1"/>
    <property type="molecule type" value="Genomic_DNA"/>
</dbReference>
<protein>
    <recommendedName>
        <fullName evidence="4">DUF4412 domain-containing protein</fullName>
    </recommendedName>
</protein>
<comment type="caution">
    <text evidence="2">The sequence shown here is derived from an EMBL/GenBank/DDBJ whole genome shotgun (WGS) entry which is preliminary data.</text>
</comment>